<sequence>MIPIVDLICKSLTGGEYKGKMVAKVKTLGIVFADEQRSGYCSGELVSGQVLVELSEDMRVTALRLVARGCARVNWSEGPGTATTPSSAAMATSSPSSSLSSSSSSSRSFREEVEYVHSAQTLIEAPGENSEESFIALHAGKHEFPFSFQLPQGPLVTSFSGKYGCIQYWVNATLERPSAPDQSVRREFPVISHMDVNTPTLLSPVSTNKEKMVGCWFFTSGPIALSARIERKGYCNGEAIPIYAEIENCSSRLIVPKAAIYQTVTCLANGRTKTCKQMVANVRGNHIGSGSMDTWNGKKLKIPPVTASILNCSIITVEYSLAVYAHIPGAKKLKLELPLVIGTIPYNGFGSRTASVSSQFSMDMSWLSLALPEQPEAPPNYADVVSEEEFERHAPSYSQPDDLERELGRPIFAYIQEFRFQPPPLYSEIDPHPTLTEEEQSRVAFVI</sequence>
<feature type="region of interest" description="Disordered" evidence="2">
    <location>
        <begin position="77"/>
        <end position="105"/>
    </location>
</feature>
<evidence type="ECO:0000256" key="1">
    <source>
        <dbReference type="ARBA" id="ARBA00005298"/>
    </source>
</evidence>
<evidence type="ECO:0000259" key="3">
    <source>
        <dbReference type="SMART" id="SM01017"/>
    </source>
</evidence>
<dbReference type="SUPFAM" id="SSF81296">
    <property type="entry name" value="E set domains"/>
    <property type="match status" value="2"/>
</dbReference>
<evidence type="ECO:0000313" key="5">
    <source>
        <dbReference type="Proteomes" id="UP001230051"/>
    </source>
</evidence>
<dbReference type="Gene3D" id="2.60.40.640">
    <property type="match status" value="2"/>
</dbReference>
<accession>A0AAD8G2R1</accession>
<dbReference type="InterPro" id="IPR014756">
    <property type="entry name" value="Ig_E-set"/>
</dbReference>
<evidence type="ECO:0000313" key="4">
    <source>
        <dbReference type="EMBL" id="KAK1160907.1"/>
    </source>
</evidence>
<dbReference type="GO" id="GO:0005886">
    <property type="term" value="C:plasma membrane"/>
    <property type="evidence" value="ECO:0007669"/>
    <property type="project" value="TreeGrafter"/>
</dbReference>
<feature type="compositionally biased region" description="Low complexity" evidence="2">
    <location>
        <begin position="81"/>
        <end position="105"/>
    </location>
</feature>
<dbReference type="InterPro" id="IPR014752">
    <property type="entry name" value="Arrestin-like_C"/>
</dbReference>
<dbReference type="EMBL" id="JAGXEW010000019">
    <property type="protein sequence ID" value="KAK1160907.1"/>
    <property type="molecule type" value="Genomic_DNA"/>
</dbReference>
<dbReference type="SMART" id="SM01017">
    <property type="entry name" value="Arrestin_C"/>
    <property type="match status" value="1"/>
</dbReference>
<dbReference type="GO" id="GO:0005737">
    <property type="term" value="C:cytoplasm"/>
    <property type="evidence" value="ECO:0007669"/>
    <property type="project" value="TreeGrafter"/>
</dbReference>
<dbReference type="InterPro" id="IPR011021">
    <property type="entry name" value="Arrestin-like_N"/>
</dbReference>
<keyword evidence="5" id="KW-1185">Reference proteome</keyword>
<comment type="similarity">
    <text evidence="1">Belongs to the arrestin family.</text>
</comment>
<evidence type="ECO:0000256" key="2">
    <source>
        <dbReference type="SAM" id="MobiDB-lite"/>
    </source>
</evidence>
<comment type="caution">
    <text evidence="4">The sequence shown here is derived from an EMBL/GenBank/DDBJ whole genome shotgun (WGS) entry which is preliminary data.</text>
</comment>
<dbReference type="GO" id="GO:1990756">
    <property type="term" value="F:ubiquitin-like ligase-substrate adaptor activity"/>
    <property type="evidence" value="ECO:0007669"/>
    <property type="project" value="TreeGrafter"/>
</dbReference>
<gene>
    <name evidence="4" type="primary">ARRDC4</name>
    <name evidence="4" type="ORF">AOXY_G19745</name>
</gene>
<dbReference type="Proteomes" id="UP001230051">
    <property type="component" value="Unassembled WGS sequence"/>
</dbReference>
<reference evidence="4" key="1">
    <citation type="submission" date="2022-02" db="EMBL/GenBank/DDBJ databases">
        <title>Atlantic sturgeon de novo genome assembly.</title>
        <authorList>
            <person name="Stock M."/>
            <person name="Klopp C."/>
            <person name="Guiguen Y."/>
            <person name="Cabau C."/>
            <person name="Parinello H."/>
            <person name="Santidrian Yebra-Pimentel E."/>
            <person name="Kuhl H."/>
            <person name="Dirks R.P."/>
            <person name="Guessner J."/>
            <person name="Wuertz S."/>
            <person name="Du K."/>
            <person name="Schartl M."/>
        </authorList>
    </citation>
    <scope>NUCLEOTIDE SEQUENCE</scope>
    <source>
        <strain evidence="4">STURGEONOMICS-FGT-2020</strain>
        <tissue evidence="4">Whole blood</tissue>
    </source>
</reference>
<dbReference type="AlphaFoldDB" id="A0AAD8G2R1"/>
<dbReference type="Pfam" id="PF02752">
    <property type="entry name" value="Arrestin_C"/>
    <property type="match status" value="1"/>
</dbReference>
<dbReference type="InterPro" id="IPR050357">
    <property type="entry name" value="Arrestin_domain-protein"/>
</dbReference>
<proteinExistence type="inferred from homology"/>
<dbReference type="PANTHER" id="PTHR11188">
    <property type="entry name" value="ARRESTIN DOMAIN CONTAINING PROTEIN"/>
    <property type="match status" value="1"/>
</dbReference>
<feature type="domain" description="Arrestin C-terminal-like" evidence="3">
    <location>
        <begin position="219"/>
        <end position="346"/>
    </location>
</feature>
<protein>
    <submittedName>
        <fullName evidence="4">Arrestin domain-containing protein 4-like</fullName>
    </submittedName>
</protein>
<dbReference type="Pfam" id="PF00339">
    <property type="entry name" value="Arrestin_N"/>
    <property type="match status" value="1"/>
</dbReference>
<dbReference type="PANTHER" id="PTHR11188:SF16">
    <property type="entry name" value="ARRESTIN DOMAIN-CONTAINING PROTEIN 4"/>
    <property type="match status" value="1"/>
</dbReference>
<organism evidence="4 5">
    <name type="scientific">Acipenser oxyrinchus oxyrinchus</name>
    <dbReference type="NCBI Taxonomy" id="40147"/>
    <lineage>
        <taxon>Eukaryota</taxon>
        <taxon>Metazoa</taxon>
        <taxon>Chordata</taxon>
        <taxon>Craniata</taxon>
        <taxon>Vertebrata</taxon>
        <taxon>Euteleostomi</taxon>
        <taxon>Actinopterygii</taxon>
        <taxon>Chondrostei</taxon>
        <taxon>Acipenseriformes</taxon>
        <taxon>Acipenseridae</taxon>
        <taxon>Acipenser</taxon>
    </lineage>
</organism>
<name>A0AAD8G2R1_ACIOX</name>
<dbReference type="GO" id="GO:0015031">
    <property type="term" value="P:protein transport"/>
    <property type="evidence" value="ECO:0007669"/>
    <property type="project" value="TreeGrafter"/>
</dbReference>
<dbReference type="InterPro" id="IPR011022">
    <property type="entry name" value="Arrestin_C-like"/>
</dbReference>